<dbReference type="InterPro" id="IPR051190">
    <property type="entry name" value="Baculoviral_IAP"/>
</dbReference>
<feature type="compositionally biased region" description="Basic residues" evidence="3">
    <location>
        <begin position="280"/>
        <end position="299"/>
    </location>
</feature>
<feature type="compositionally biased region" description="Acidic residues" evidence="3">
    <location>
        <begin position="548"/>
        <end position="561"/>
    </location>
</feature>
<evidence type="ECO:0000256" key="1">
    <source>
        <dbReference type="ARBA" id="ARBA00022723"/>
    </source>
</evidence>
<proteinExistence type="predicted"/>
<gene>
    <name evidence="4" type="ORF">LTR97_001383</name>
</gene>
<feature type="compositionally biased region" description="Low complexity" evidence="3">
    <location>
        <begin position="579"/>
        <end position="592"/>
    </location>
</feature>
<dbReference type="Gene3D" id="1.10.1170.10">
    <property type="entry name" value="Inhibitor Of Apoptosis Protein (2mihbC-IAP-1), Chain A"/>
    <property type="match status" value="2"/>
</dbReference>
<keyword evidence="1" id="KW-0479">Metal-binding</keyword>
<feature type="compositionally biased region" description="Polar residues" evidence="3">
    <location>
        <begin position="822"/>
        <end position="840"/>
    </location>
</feature>
<feature type="region of interest" description="Disordered" evidence="3">
    <location>
        <begin position="219"/>
        <end position="496"/>
    </location>
</feature>
<evidence type="ECO:0000313" key="5">
    <source>
        <dbReference type="Proteomes" id="UP001310594"/>
    </source>
</evidence>
<keyword evidence="2" id="KW-0862">Zinc</keyword>
<dbReference type="PROSITE" id="PS50143">
    <property type="entry name" value="BIR_REPEAT_2"/>
    <property type="match status" value="2"/>
</dbReference>
<dbReference type="AlphaFoldDB" id="A0AAN7VWY7"/>
<dbReference type="Pfam" id="PF00653">
    <property type="entry name" value="BIR"/>
    <property type="match status" value="2"/>
</dbReference>
<feature type="compositionally biased region" description="Acidic residues" evidence="3">
    <location>
        <begin position="304"/>
        <end position="320"/>
    </location>
</feature>
<organism evidence="4 5">
    <name type="scientific">Elasticomyces elasticus</name>
    <dbReference type="NCBI Taxonomy" id="574655"/>
    <lineage>
        <taxon>Eukaryota</taxon>
        <taxon>Fungi</taxon>
        <taxon>Dikarya</taxon>
        <taxon>Ascomycota</taxon>
        <taxon>Pezizomycotina</taxon>
        <taxon>Dothideomycetes</taxon>
        <taxon>Dothideomycetidae</taxon>
        <taxon>Mycosphaerellales</taxon>
        <taxon>Teratosphaeriaceae</taxon>
        <taxon>Elasticomyces</taxon>
    </lineage>
</organism>
<sequence length="934" mass="101541">MAAAAAATGPTPLMRTAAARLATFQHPQPTDLRRASSTSNRKKAANVQTATWPHESPSIEDLAKAGFFYLPLPHNPDNTKCFSCAVKLDGWEASDNPLAEHLAHAPTCPWALCKSVALPLDNDDEPIDPMSEAMVTARTSTFVDWPHEGKRGWRCKVSKMAEAGWCHDPSPEDEDGVTCFYCDVSLDGWEPKDDPWVEHERRTPGCRFFVLSKLHGHVHGSQTAAKKGKAGKVGGRSRAGSTASRVEADGDLEEEGVEAGEDSVLSNATTASQATVKGAASKKKGGRAPKAAAKGRKRAATIEQEPEPELEPEPEQEQEQEPMAIVQTRKSQVPGTFPESSILDLEPETETAEQQREEEATPPPPPAKATRATRKGTRQSKQAVDSSILEVSQMDVVPTKKATRGRKAKAPVVREPTPEPEPEMELKLEAPVTPEVDGRASDVSAQLQEELDHSILVDSQSQHEEEEEEMVMEPEEESTPQPAGRGKRGTKRTSEGVVKVGESSVLGMEFPEAPAVSLALPKGKGKGRKGSKQIAPAAAAPVVSVEREVEEEVVEEVEMQDVEGGQEKDEESGNWEVFAAASEEPEAQAPPAYEERTERETSPPAEEVVEGEDEMTPGPARPSKKARVGGKGKKAPASKKAKAAGTRKASSTTRSSRTKKAESVEPEAHGFEEGVEDLDRDEREIEEEIARMGEEERSRQQDLDGGRRMSRVSPAVIIVREDEQDRVEEYEDSPIHHRSERRDEEVMDEVHDVPDENVTLSPVVRKLATATPSPNGSDKENLPSTSSLARPMTALKAPVQAPQFLSPTKTTRIPLAPGTPNRLLSSPRRQNQNIASPTKTSLRLESTMEWAPVDLDTVFLASPQAATPGTMLTRLVEVGGGLNEVERGMSVEEWVRWRAGKGEEELRRRCEGAVSLFEREGGRGVEVLEGVVVG</sequence>
<dbReference type="EMBL" id="JAVRQU010000002">
    <property type="protein sequence ID" value="KAK5706395.1"/>
    <property type="molecule type" value="Genomic_DNA"/>
</dbReference>
<feature type="compositionally biased region" description="Basic and acidic residues" evidence="3">
    <location>
        <begin position="659"/>
        <end position="672"/>
    </location>
</feature>
<evidence type="ECO:0000256" key="2">
    <source>
        <dbReference type="ARBA" id="ARBA00022833"/>
    </source>
</evidence>
<feature type="compositionally biased region" description="Acidic residues" evidence="3">
    <location>
        <begin position="249"/>
        <end position="261"/>
    </location>
</feature>
<evidence type="ECO:0000256" key="3">
    <source>
        <dbReference type="SAM" id="MobiDB-lite"/>
    </source>
</evidence>
<feature type="compositionally biased region" description="Polar residues" evidence="3">
    <location>
        <begin position="264"/>
        <end position="275"/>
    </location>
</feature>
<feature type="compositionally biased region" description="Low complexity" evidence="3">
    <location>
        <begin position="643"/>
        <end position="655"/>
    </location>
</feature>
<feature type="compositionally biased region" description="Basic and acidic residues" evidence="3">
    <location>
        <begin position="733"/>
        <end position="748"/>
    </location>
</feature>
<evidence type="ECO:0008006" key="6">
    <source>
        <dbReference type="Google" id="ProtNLM"/>
    </source>
</evidence>
<dbReference type="InterPro" id="IPR001370">
    <property type="entry name" value="BIR_rpt"/>
</dbReference>
<dbReference type="PANTHER" id="PTHR46771">
    <property type="entry name" value="DETERIN"/>
    <property type="match status" value="1"/>
</dbReference>
<dbReference type="Proteomes" id="UP001310594">
    <property type="component" value="Unassembled WGS sequence"/>
</dbReference>
<feature type="region of interest" description="Disordered" evidence="3">
    <location>
        <begin position="519"/>
        <end position="748"/>
    </location>
</feature>
<feature type="compositionally biased region" description="Basic and acidic residues" evidence="3">
    <location>
        <begin position="680"/>
        <end position="707"/>
    </location>
</feature>
<dbReference type="GO" id="GO:0046872">
    <property type="term" value="F:metal ion binding"/>
    <property type="evidence" value="ECO:0007669"/>
    <property type="project" value="UniProtKB-KW"/>
</dbReference>
<evidence type="ECO:0000313" key="4">
    <source>
        <dbReference type="EMBL" id="KAK5706395.1"/>
    </source>
</evidence>
<feature type="region of interest" description="Disordered" evidence="3">
    <location>
        <begin position="800"/>
        <end position="840"/>
    </location>
</feature>
<dbReference type="SMART" id="SM00238">
    <property type="entry name" value="BIR"/>
    <property type="match status" value="2"/>
</dbReference>
<accession>A0AAN7VWY7</accession>
<name>A0AAN7VWY7_9PEZI</name>
<reference evidence="4" key="1">
    <citation type="submission" date="2023-08" db="EMBL/GenBank/DDBJ databases">
        <title>Black Yeasts Isolated from many extreme environments.</title>
        <authorList>
            <person name="Coleine C."/>
            <person name="Stajich J.E."/>
            <person name="Selbmann L."/>
        </authorList>
    </citation>
    <scope>NUCLEOTIDE SEQUENCE</scope>
    <source>
        <strain evidence="4">CCFEE 5810</strain>
    </source>
</reference>
<feature type="region of interest" description="Disordered" evidence="3">
    <location>
        <begin position="1"/>
        <end position="52"/>
    </location>
</feature>
<dbReference type="CDD" id="cd00022">
    <property type="entry name" value="BIR"/>
    <property type="match status" value="2"/>
</dbReference>
<feature type="compositionally biased region" description="Basic residues" evidence="3">
    <location>
        <begin position="622"/>
        <end position="642"/>
    </location>
</feature>
<feature type="compositionally biased region" description="Acidic residues" evidence="3">
    <location>
        <begin position="464"/>
        <end position="478"/>
    </location>
</feature>
<comment type="caution">
    <text evidence="4">The sequence shown here is derived from an EMBL/GenBank/DDBJ whole genome shotgun (WGS) entry which is preliminary data.</text>
</comment>
<dbReference type="PANTHER" id="PTHR46771:SF5">
    <property type="entry name" value="DETERIN"/>
    <property type="match status" value="1"/>
</dbReference>
<protein>
    <recommendedName>
        <fullName evidence="6">BIR-domain-containing protein</fullName>
    </recommendedName>
</protein>
<feature type="compositionally biased region" description="Acidic residues" evidence="3">
    <location>
        <begin position="722"/>
        <end position="732"/>
    </location>
</feature>
<dbReference type="SUPFAM" id="SSF57924">
    <property type="entry name" value="Inhibitor of apoptosis (IAP) repeat"/>
    <property type="match status" value="2"/>
</dbReference>